<accession>A0A2K5AQC7</accession>
<keyword evidence="2" id="KW-1185">Reference proteome</keyword>
<protein>
    <submittedName>
        <fullName evidence="1">Uncharacterized protein</fullName>
    </submittedName>
</protein>
<dbReference type="RefSeq" id="WP_103287358.1">
    <property type="nucleotide sequence ID" value="NZ_LT981265.1"/>
</dbReference>
<sequence length="73" mass="8959">MKRVRIRSSDELINMSRDELMEYLRDYDGIVKQNDRIEVIHLKHGIKVLYYHKNENRPYKTQVYMKKARDCTI</sequence>
<evidence type="ECO:0000313" key="2">
    <source>
        <dbReference type="Proteomes" id="UP000236248"/>
    </source>
</evidence>
<dbReference type="Proteomes" id="UP000236248">
    <property type="component" value="Chromosome NCAV"/>
</dbReference>
<name>A0A2K5AQC7_9ARCH</name>
<organism evidence="1 2">
    <name type="scientific">Candidatus Nitrosocaldus cavascurensis</name>
    <dbReference type="NCBI Taxonomy" id="2058097"/>
    <lineage>
        <taxon>Archaea</taxon>
        <taxon>Nitrososphaerota</taxon>
        <taxon>Nitrososphaeria</taxon>
        <taxon>Candidatus Nitrosocaldales</taxon>
        <taxon>Candidatus Nitrosocaldaceae</taxon>
        <taxon>Candidatus Nitrosocaldus</taxon>
    </lineage>
</organism>
<gene>
    <name evidence="1" type="ORF">NCAV_0675</name>
</gene>
<reference evidence="2" key="1">
    <citation type="submission" date="2018-01" db="EMBL/GenBank/DDBJ databases">
        <authorList>
            <person name="Kerou L M."/>
        </authorList>
    </citation>
    <scope>NUCLEOTIDE SEQUENCE [LARGE SCALE GENOMIC DNA]</scope>
    <source>
        <strain evidence="2">SCU2</strain>
    </source>
</reference>
<evidence type="ECO:0000313" key="1">
    <source>
        <dbReference type="EMBL" id="SPC33856.1"/>
    </source>
</evidence>
<proteinExistence type="predicted"/>
<dbReference type="KEGG" id="ncv:NCAV_0675"/>
<dbReference type="AlphaFoldDB" id="A0A2K5AQC7"/>
<dbReference type="EMBL" id="LT981265">
    <property type="protein sequence ID" value="SPC33856.1"/>
    <property type="molecule type" value="Genomic_DNA"/>
</dbReference>
<dbReference type="GeneID" id="41594743"/>